<dbReference type="OrthoDB" id="9802481at2"/>
<evidence type="ECO:0000256" key="4">
    <source>
        <dbReference type="ARBA" id="ARBA00023136"/>
    </source>
</evidence>
<dbReference type="Pfam" id="PF00149">
    <property type="entry name" value="Metallophos"/>
    <property type="match status" value="1"/>
</dbReference>
<keyword evidence="1" id="KW-1003">Cell membrane</keyword>
<evidence type="ECO:0000256" key="2">
    <source>
        <dbReference type="ARBA" id="ARBA00022519"/>
    </source>
</evidence>
<dbReference type="GO" id="GO:0016020">
    <property type="term" value="C:membrane"/>
    <property type="evidence" value="ECO:0007669"/>
    <property type="project" value="GOC"/>
</dbReference>
<proteinExistence type="predicted"/>
<dbReference type="GO" id="GO:0008758">
    <property type="term" value="F:UDP-2,3-diacylglucosamine hydrolase activity"/>
    <property type="evidence" value="ECO:0007669"/>
    <property type="project" value="TreeGrafter"/>
</dbReference>
<dbReference type="InterPro" id="IPR043461">
    <property type="entry name" value="LpxH-like"/>
</dbReference>
<dbReference type="GO" id="GO:0009245">
    <property type="term" value="P:lipid A biosynthetic process"/>
    <property type="evidence" value="ECO:0007669"/>
    <property type="project" value="TreeGrafter"/>
</dbReference>
<gene>
    <name evidence="7" type="ORF">SAMN04488513_11281</name>
</gene>
<keyword evidence="3" id="KW-0479">Metal-binding</keyword>
<protein>
    <submittedName>
        <fullName evidence="7">UDP-2,3-diacylglucosamine pyrophosphatase LpxH</fullName>
    </submittedName>
</protein>
<keyword evidence="4" id="KW-0472">Membrane</keyword>
<dbReference type="STRING" id="192903.SAMN04488513_11281"/>
<dbReference type="CDD" id="cd07398">
    <property type="entry name" value="MPP_YbbF-LpxH"/>
    <property type="match status" value="1"/>
</dbReference>
<dbReference type="RefSeq" id="WP_072995461.1">
    <property type="nucleotide sequence ID" value="NZ_FQYU01000012.1"/>
</dbReference>
<dbReference type="Gene3D" id="3.60.21.10">
    <property type="match status" value="1"/>
</dbReference>
<dbReference type="EMBL" id="FQYU01000012">
    <property type="protein sequence ID" value="SHJ92272.1"/>
    <property type="molecule type" value="Genomic_DNA"/>
</dbReference>
<evidence type="ECO:0000256" key="1">
    <source>
        <dbReference type="ARBA" id="ARBA00022475"/>
    </source>
</evidence>
<sequence>MKKRKLEVSVISDVHLGTLESHADELITYLNSIQPKKLILNGDILEVGQLHKKYFPPAHMKVIRKILAMASKGTLVYYVTGNHDDVLRKLSGTSMGNLFVVDKLVLELDGKKAWFFHGDVFDTSLQNTKWLARLGGSGYQLLLKINKTTDFVLRKLNINRYSISEKVKLNGKASKYVKNFEKAGVDMAIDKGYDYVICGHLHLPKKEMHVTKKGSCTYLNSGDWVEHLTALEYSLKRWKIYRYDHDKLSPFFMDQELKEMDMQELVETIAAQKEAKAKKGHKRNKFRK</sequence>
<evidence type="ECO:0000259" key="6">
    <source>
        <dbReference type="Pfam" id="PF00149"/>
    </source>
</evidence>
<reference evidence="8" key="1">
    <citation type="submission" date="2016-11" db="EMBL/GenBank/DDBJ databases">
        <authorList>
            <person name="Varghese N."/>
            <person name="Submissions S."/>
        </authorList>
    </citation>
    <scope>NUCLEOTIDE SEQUENCE [LARGE SCALE GENOMIC DNA]</scope>
    <source>
        <strain evidence="8">DSM 19858</strain>
    </source>
</reference>
<dbReference type="Proteomes" id="UP000184543">
    <property type="component" value="Unassembled WGS sequence"/>
</dbReference>
<dbReference type="GO" id="GO:0046872">
    <property type="term" value="F:metal ion binding"/>
    <property type="evidence" value="ECO:0007669"/>
    <property type="project" value="UniProtKB-KW"/>
</dbReference>
<evidence type="ECO:0000256" key="5">
    <source>
        <dbReference type="ARBA" id="ARBA00023211"/>
    </source>
</evidence>
<keyword evidence="5" id="KW-0464">Manganese</keyword>
<evidence type="ECO:0000313" key="7">
    <source>
        <dbReference type="EMBL" id="SHJ92272.1"/>
    </source>
</evidence>
<feature type="domain" description="Calcineurin-like phosphoesterase" evidence="6">
    <location>
        <begin position="10"/>
        <end position="203"/>
    </location>
</feature>
<dbReference type="InterPro" id="IPR004843">
    <property type="entry name" value="Calcineurin-like_PHP"/>
</dbReference>
<dbReference type="InterPro" id="IPR029052">
    <property type="entry name" value="Metallo-depent_PP-like"/>
</dbReference>
<dbReference type="PANTHER" id="PTHR34990">
    <property type="entry name" value="UDP-2,3-DIACYLGLUCOSAMINE HYDROLASE-RELATED"/>
    <property type="match status" value="1"/>
</dbReference>
<dbReference type="SUPFAM" id="SSF56300">
    <property type="entry name" value="Metallo-dependent phosphatases"/>
    <property type="match status" value="1"/>
</dbReference>
<evidence type="ECO:0000313" key="8">
    <source>
        <dbReference type="Proteomes" id="UP000184543"/>
    </source>
</evidence>
<keyword evidence="8" id="KW-1185">Reference proteome</keyword>
<name>A0A1M6N9B9_9FLAO</name>
<dbReference type="PANTHER" id="PTHR34990:SF2">
    <property type="entry name" value="BLL8164 PROTEIN"/>
    <property type="match status" value="1"/>
</dbReference>
<organism evidence="7 8">
    <name type="scientific">Pseudozobellia thermophila</name>
    <dbReference type="NCBI Taxonomy" id="192903"/>
    <lineage>
        <taxon>Bacteria</taxon>
        <taxon>Pseudomonadati</taxon>
        <taxon>Bacteroidota</taxon>
        <taxon>Flavobacteriia</taxon>
        <taxon>Flavobacteriales</taxon>
        <taxon>Flavobacteriaceae</taxon>
        <taxon>Pseudozobellia</taxon>
    </lineage>
</organism>
<dbReference type="AlphaFoldDB" id="A0A1M6N9B9"/>
<keyword evidence="2" id="KW-0997">Cell inner membrane</keyword>
<evidence type="ECO:0000256" key="3">
    <source>
        <dbReference type="ARBA" id="ARBA00022723"/>
    </source>
</evidence>
<accession>A0A1M6N9B9</accession>